<accession>A0A137PIU6</accession>
<protein>
    <submittedName>
        <fullName evidence="2">Uncharacterized protein</fullName>
    </submittedName>
</protein>
<keyword evidence="1" id="KW-0812">Transmembrane</keyword>
<evidence type="ECO:0000256" key="1">
    <source>
        <dbReference type="SAM" id="Phobius"/>
    </source>
</evidence>
<reference evidence="2 3" key="1">
    <citation type="journal article" date="2015" name="Genome Biol. Evol.">
        <title>Phylogenomic analyses indicate that early fungi evolved digesting cell walls of algal ancestors of land plants.</title>
        <authorList>
            <person name="Chang Y."/>
            <person name="Wang S."/>
            <person name="Sekimoto S."/>
            <person name="Aerts A.L."/>
            <person name="Choi C."/>
            <person name="Clum A."/>
            <person name="LaButti K.M."/>
            <person name="Lindquist E.A."/>
            <person name="Yee Ngan C."/>
            <person name="Ohm R.A."/>
            <person name="Salamov A.A."/>
            <person name="Grigoriev I.V."/>
            <person name="Spatafora J.W."/>
            <person name="Berbee M.L."/>
        </authorList>
    </citation>
    <scope>NUCLEOTIDE SEQUENCE [LARGE SCALE GENOMIC DNA]</scope>
    <source>
        <strain evidence="2 3">NRRL 28638</strain>
    </source>
</reference>
<proteinExistence type="predicted"/>
<dbReference type="Proteomes" id="UP000070444">
    <property type="component" value="Unassembled WGS sequence"/>
</dbReference>
<feature type="transmembrane region" description="Helical" evidence="1">
    <location>
        <begin position="50"/>
        <end position="73"/>
    </location>
</feature>
<sequence>MNRSSTDQANFSSTTEYVTAEDIKIPPEITKNPGFLDSRFSKETVQKIKLFGFFFQHVILEIALPLILFFTLKQPVGDLWATIYSSIPGLLSTLFTILVKRRFEPIPIMIIISFFIGFALTLRYNNPKLKQVDGSIITGIIGLAFLFSLLLNKPLIYYTSRPWVTKNDPDKLEEFEEKWKIRAFRKTMTNMSLIWGFGLDLLMILSPVITYGNLVLLTVVTVIYGVRKKRQAEELAKLNQEKIENGSSEVIENSGNYV</sequence>
<feature type="transmembrane region" description="Helical" evidence="1">
    <location>
        <begin position="106"/>
        <end position="124"/>
    </location>
</feature>
<dbReference type="NCBIfam" id="NF041646">
    <property type="entry name" value="VC0807_fam"/>
    <property type="match status" value="1"/>
</dbReference>
<organism evidence="2 3">
    <name type="scientific">Conidiobolus coronatus (strain ATCC 28846 / CBS 209.66 / NRRL 28638)</name>
    <name type="common">Delacroixia coronata</name>
    <dbReference type="NCBI Taxonomy" id="796925"/>
    <lineage>
        <taxon>Eukaryota</taxon>
        <taxon>Fungi</taxon>
        <taxon>Fungi incertae sedis</taxon>
        <taxon>Zoopagomycota</taxon>
        <taxon>Entomophthoromycotina</taxon>
        <taxon>Entomophthoromycetes</taxon>
        <taxon>Entomophthorales</taxon>
        <taxon>Ancylistaceae</taxon>
        <taxon>Conidiobolus</taxon>
    </lineage>
</organism>
<feature type="transmembrane region" description="Helical" evidence="1">
    <location>
        <begin position="79"/>
        <end position="99"/>
    </location>
</feature>
<dbReference type="EMBL" id="KQ964419">
    <property type="protein sequence ID" value="KXN74905.1"/>
    <property type="molecule type" value="Genomic_DNA"/>
</dbReference>
<name>A0A137PIU6_CONC2</name>
<evidence type="ECO:0000313" key="3">
    <source>
        <dbReference type="Proteomes" id="UP000070444"/>
    </source>
</evidence>
<keyword evidence="1" id="KW-1133">Transmembrane helix</keyword>
<gene>
    <name evidence="2" type="ORF">CONCODRAFT_1978</name>
</gene>
<feature type="transmembrane region" description="Helical" evidence="1">
    <location>
        <begin position="188"/>
        <end position="205"/>
    </location>
</feature>
<dbReference type="OrthoDB" id="10043543at2759"/>
<keyword evidence="3" id="KW-1185">Reference proteome</keyword>
<dbReference type="OMA" id="HIDILGC"/>
<keyword evidence="1" id="KW-0472">Membrane</keyword>
<evidence type="ECO:0000313" key="2">
    <source>
        <dbReference type="EMBL" id="KXN74905.1"/>
    </source>
</evidence>
<feature type="transmembrane region" description="Helical" evidence="1">
    <location>
        <begin position="136"/>
        <end position="156"/>
    </location>
</feature>
<dbReference type="AlphaFoldDB" id="A0A137PIU6"/>